<evidence type="ECO:0000259" key="3">
    <source>
        <dbReference type="Pfam" id="PF03992"/>
    </source>
</evidence>
<dbReference type="InterPro" id="IPR007138">
    <property type="entry name" value="ABM_dom"/>
</dbReference>
<reference evidence="4 5" key="1">
    <citation type="submission" date="2021-01" db="EMBL/GenBank/DDBJ databases">
        <title>Whole genome shotgun sequence of Planotetraspora kaengkrachanensis NBRC 104272.</title>
        <authorList>
            <person name="Komaki H."/>
            <person name="Tamura T."/>
        </authorList>
    </citation>
    <scope>NUCLEOTIDE SEQUENCE [LARGE SCALE GENOMIC DNA]</scope>
    <source>
        <strain evidence="4 5">NBRC 104272</strain>
    </source>
</reference>
<feature type="transmembrane region" description="Helical" evidence="2">
    <location>
        <begin position="104"/>
        <end position="127"/>
    </location>
</feature>
<dbReference type="AlphaFoldDB" id="A0A8J3M389"/>
<dbReference type="EMBL" id="BONV01000004">
    <property type="protein sequence ID" value="GIG78310.1"/>
    <property type="molecule type" value="Genomic_DNA"/>
</dbReference>
<accession>A0A8J3M389</accession>
<comment type="caution">
    <text evidence="4">The sequence shown here is derived from an EMBL/GenBank/DDBJ whole genome shotgun (WGS) entry which is preliminary data.</text>
</comment>
<evidence type="ECO:0000313" key="5">
    <source>
        <dbReference type="Proteomes" id="UP000630097"/>
    </source>
</evidence>
<evidence type="ECO:0000256" key="1">
    <source>
        <dbReference type="SAM" id="MobiDB-lite"/>
    </source>
</evidence>
<feature type="compositionally biased region" description="Basic and acidic residues" evidence="1">
    <location>
        <begin position="241"/>
        <end position="256"/>
    </location>
</feature>
<dbReference type="Pfam" id="PF03992">
    <property type="entry name" value="ABM"/>
    <property type="match status" value="1"/>
</dbReference>
<keyword evidence="5" id="KW-1185">Reference proteome</keyword>
<keyword evidence="2" id="KW-0472">Membrane</keyword>
<keyword evidence="2" id="KW-1133">Transmembrane helix</keyword>
<gene>
    <name evidence="4" type="ORF">Pka01_14370</name>
</gene>
<feature type="compositionally biased region" description="Acidic residues" evidence="1">
    <location>
        <begin position="230"/>
        <end position="240"/>
    </location>
</feature>
<evidence type="ECO:0000313" key="4">
    <source>
        <dbReference type="EMBL" id="GIG78310.1"/>
    </source>
</evidence>
<evidence type="ECO:0000256" key="2">
    <source>
        <dbReference type="SAM" id="Phobius"/>
    </source>
</evidence>
<feature type="region of interest" description="Disordered" evidence="1">
    <location>
        <begin position="230"/>
        <end position="270"/>
    </location>
</feature>
<name>A0A8J3M389_9ACTN</name>
<organism evidence="4 5">
    <name type="scientific">Planotetraspora kaengkrachanensis</name>
    <dbReference type="NCBI Taxonomy" id="575193"/>
    <lineage>
        <taxon>Bacteria</taxon>
        <taxon>Bacillati</taxon>
        <taxon>Actinomycetota</taxon>
        <taxon>Actinomycetes</taxon>
        <taxon>Streptosporangiales</taxon>
        <taxon>Streptosporangiaceae</taxon>
        <taxon>Planotetraspora</taxon>
    </lineage>
</organism>
<sequence>MSGSMGSTMGVLVAFLALAGALTAGMTTAVLIGRLREEPTGWLIAWSVATGALTLSLATIGLGQLAGFGAAIFRISQITGSLLAPLWLAIGLLQLLADKGSSRFGGWLIGSALTVVGAVIMLLDPVAGTFSKDFPDAAAHWDIWPEYLLHGVHGLVIVMLLISLAVALLSWRDGDDYDIDNMQATVVLAPAGMLLSGALALGLPSILVVILMAASAGGVWYAVSRPLAPYEEDDEEDHESEEWSGRSRRSADRHEPQAAPPIPPAPHRSGLGDLVAEYQAKEEAELDFANRMQPMDDFGRPRPDEFANRMQPADDFGLRPRPDEFAGPETGQLIMPDAYAQPRQADFGAPVTPPAEAPHDMPATGVMFPVVDNPAFPPAAAAAFGSAFGAAAGGGVSASRADSSVKPAAGIYGILTVFTLMDGSGEAFDKLAEETVEAVLRNEPDTLVFICHAVKSAPLQRIVYELYRDEVGFSEHQRQPHMERFATERQSLVLATNVIELTLNAAKVVPLPGSAYRV</sequence>
<proteinExistence type="predicted"/>
<feature type="transmembrane region" description="Helical" evidence="2">
    <location>
        <begin position="44"/>
        <end position="72"/>
    </location>
</feature>
<feature type="transmembrane region" description="Helical" evidence="2">
    <location>
        <begin position="78"/>
        <end position="97"/>
    </location>
</feature>
<protein>
    <recommendedName>
        <fullName evidence="3">ABM domain-containing protein</fullName>
    </recommendedName>
</protein>
<dbReference type="InterPro" id="IPR011008">
    <property type="entry name" value="Dimeric_a/b-barrel"/>
</dbReference>
<keyword evidence="2" id="KW-0812">Transmembrane</keyword>
<feature type="transmembrane region" description="Helical" evidence="2">
    <location>
        <begin position="147"/>
        <end position="169"/>
    </location>
</feature>
<feature type="domain" description="ABM" evidence="3">
    <location>
        <begin position="414"/>
        <end position="486"/>
    </location>
</feature>
<dbReference type="Proteomes" id="UP000630097">
    <property type="component" value="Unassembled WGS sequence"/>
</dbReference>
<feature type="transmembrane region" description="Helical" evidence="2">
    <location>
        <begin position="12"/>
        <end position="32"/>
    </location>
</feature>
<dbReference type="Gene3D" id="3.30.70.100">
    <property type="match status" value="1"/>
</dbReference>
<dbReference type="SUPFAM" id="SSF54909">
    <property type="entry name" value="Dimeric alpha+beta barrel"/>
    <property type="match status" value="1"/>
</dbReference>